<dbReference type="AlphaFoldDB" id="A0A101RQS7"/>
<evidence type="ECO:0000313" key="2">
    <source>
        <dbReference type="Proteomes" id="UP000054375"/>
    </source>
</evidence>
<protein>
    <submittedName>
        <fullName evidence="1">Uncharacterized protein</fullName>
    </submittedName>
</protein>
<reference evidence="1 2" key="1">
    <citation type="submission" date="2015-10" db="EMBL/GenBank/DDBJ databases">
        <title>Draft genome sequence of Streptomyces griseorubiginosus DSM 40469, type strain for the species Streptomyces griseorubiginosus.</title>
        <authorList>
            <person name="Ruckert C."/>
            <person name="Winkler A."/>
            <person name="Kalinowski J."/>
            <person name="Kampfer P."/>
            <person name="Glaeser S."/>
        </authorList>
    </citation>
    <scope>NUCLEOTIDE SEQUENCE [LARGE SCALE GENOMIC DNA]</scope>
    <source>
        <strain evidence="1 2">DSM 40469</strain>
    </source>
</reference>
<sequence>MAWQQAPRRLFVRAYGDESPLYVPGDEEDLSQCASSLPLDAPELGLTDLLVDRLRSWSRARPGDGATSRQKLRRHAKQGLEVARALARYLGPQWAVCFRDDARASDTFVCWGCGGSHQPLDEHDSPPYPLHVIVEGEFMWLPLRADGVGDFAPDDPAVGLDLSDDLVTALATWARDINDTLNRDLRDRVDGKYDDAWQQLFDTGTDLARRVAHELGPARRVTYKGLANGGLARLASVTWQGDREL</sequence>
<comment type="caution">
    <text evidence="1">The sequence shown here is derived from an EMBL/GenBank/DDBJ whole genome shotgun (WGS) entry which is preliminary data.</text>
</comment>
<keyword evidence="2" id="KW-1185">Reference proteome</keyword>
<dbReference type="Proteomes" id="UP000054375">
    <property type="component" value="Unassembled WGS sequence"/>
</dbReference>
<organism evidence="1 2">
    <name type="scientific">Streptomyces griseorubiginosus</name>
    <dbReference type="NCBI Taxonomy" id="67304"/>
    <lineage>
        <taxon>Bacteria</taxon>
        <taxon>Bacillati</taxon>
        <taxon>Actinomycetota</taxon>
        <taxon>Actinomycetes</taxon>
        <taxon>Kitasatosporales</taxon>
        <taxon>Streptomycetaceae</taxon>
        <taxon>Streptomyces</taxon>
    </lineage>
</organism>
<evidence type="ECO:0000313" key="1">
    <source>
        <dbReference type="EMBL" id="KUN59858.1"/>
    </source>
</evidence>
<accession>A0A101RQS7</accession>
<proteinExistence type="predicted"/>
<gene>
    <name evidence="1" type="ORF">AQJ54_38340</name>
</gene>
<name>A0A101RQS7_9ACTN</name>
<dbReference type="RefSeq" id="WP_062245660.1">
    <property type="nucleotide sequence ID" value="NZ_JBPJFL010000002.1"/>
</dbReference>
<dbReference type="EMBL" id="LMWV01000033">
    <property type="protein sequence ID" value="KUN59858.1"/>
    <property type="molecule type" value="Genomic_DNA"/>
</dbReference>